<evidence type="ECO:0000313" key="2">
    <source>
        <dbReference type="EMBL" id="THG39123.1"/>
    </source>
</evidence>
<dbReference type="RefSeq" id="WP_136451923.1">
    <property type="nucleotide sequence ID" value="NZ_SSTI01000009.1"/>
</dbReference>
<reference evidence="2 3" key="1">
    <citation type="submission" date="2019-04" db="EMBL/GenBank/DDBJ databases">
        <title>Microbes associate with the intestines of laboratory mice.</title>
        <authorList>
            <person name="Navarre W."/>
            <person name="Wong E."/>
            <person name="Huang K.C."/>
            <person name="Tropini C."/>
            <person name="Ng K."/>
            <person name="Yu B."/>
        </authorList>
    </citation>
    <scope>NUCLEOTIDE SEQUENCE [LARGE SCALE GENOMIC DNA]</scope>
    <source>
        <strain evidence="2 3">NM83_B4-11</strain>
    </source>
</reference>
<evidence type="ECO:0000259" key="1">
    <source>
        <dbReference type="PROSITE" id="PS50925"/>
    </source>
</evidence>
<keyword evidence="3" id="KW-1185">Reference proteome</keyword>
<gene>
    <name evidence="2" type="ORF">E5988_12795</name>
</gene>
<comment type="caution">
    <text evidence="2">The sequence shown here is derived from an EMBL/GenBank/DDBJ whole genome shotgun (WGS) entry which is preliminary data.</text>
</comment>
<feature type="domain" description="BLUF" evidence="1">
    <location>
        <begin position="2"/>
        <end position="96"/>
    </location>
</feature>
<dbReference type="InterPro" id="IPR007024">
    <property type="entry name" value="BLUF_domain"/>
</dbReference>
<evidence type="ECO:0000313" key="3">
    <source>
        <dbReference type="Proteomes" id="UP000308038"/>
    </source>
</evidence>
<proteinExistence type="predicted"/>
<dbReference type="Pfam" id="PF04940">
    <property type="entry name" value="BLUF"/>
    <property type="match status" value="1"/>
</dbReference>
<dbReference type="Proteomes" id="UP000308038">
    <property type="component" value="Unassembled WGS sequence"/>
</dbReference>
<name>A0ABY2QEY5_9SPHN</name>
<dbReference type="SMART" id="SM01034">
    <property type="entry name" value="BLUF"/>
    <property type="match status" value="1"/>
</dbReference>
<accession>A0ABY2QEY5</accession>
<dbReference type="PROSITE" id="PS50925">
    <property type="entry name" value="BLUF"/>
    <property type="match status" value="1"/>
</dbReference>
<sequence length="138" mass="15180">MFSTWLYSSVCTLDRAEAGEAMRAIQAVSQSRNATLDVTGALIWTGERYSQFIEGPAASVAALRQSILSDPRHRGALTLEASTAARRAFAGWWAVSSAGTSFFERELKRICEQAGTRAEDSARDLKALLMEFVRTTDR</sequence>
<protein>
    <submittedName>
        <fullName evidence="2">BLUF domain-containing protein</fullName>
    </submittedName>
</protein>
<dbReference type="SUPFAM" id="SSF54975">
    <property type="entry name" value="Acylphosphatase/BLUF domain-like"/>
    <property type="match status" value="1"/>
</dbReference>
<dbReference type="InterPro" id="IPR036046">
    <property type="entry name" value="Acylphosphatase-like_dom_sf"/>
</dbReference>
<organism evidence="2 3">
    <name type="scientific">Sphingomonas olei</name>
    <dbReference type="NCBI Taxonomy" id="1886787"/>
    <lineage>
        <taxon>Bacteria</taxon>
        <taxon>Pseudomonadati</taxon>
        <taxon>Pseudomonadota</taxon>
        <taxon>Alphaproteobacteria</taxon>
        <taxon>Sphingomonadales</taxon>
        <taxon>Sphingomonadaceae</taxon>
        <taxon>Sphingomonas</taxon>
    </lineage>
</organism>
<dbReference type="EMBL" id="SSTI01000009">
    <property type="protein sequence ID" value="THG39123.1"/>
    <property type="molecule type" value="Genomic_DNA"/>
</dbReference>
<dbReference type="Gene3D" id="3.30.70.100">
    <property type="match status" value="1"/>
</dbReference>